<evidence type="ECO:0000256" key="5">
    <source>
        <dbReference type="ARBA" id="ARBA00023137"/>
    </source>
</evidence>
<comment type="similarity">
    <text evidence="9">Belongs to the protein kinase superfamily. Tyr protein kinase family.</text>
</comment>
<proteinExistence type="inferred from homology"/>
<evidence type="ECO:0000256" key="9">
    <source>
        <dbReference type="RuleBase" id="RU362096"/>
    </source>
</evidence>
<protein>
    <recommendedName>
        <fullName evidence="9">Tyrosine-protein kinase</fullName>
        <ecNumber evidence="9">2.7.10.2</ecNumber>
    </recommendedName>
</protein>
<feature type="domain" description="SH2" evidence="10">
    <location>
        <begin position="27"/>
        <end position="97"/>
    </location>
</feature>
<dbReference type="InterPro" id="IPR008266">
    <property type="entry name" value="Tyr_kinase_AS"/>
</dbReference>
<evidence type="ECO:0000256" key="6">
    <source>
        <dbReference type="ARBA" id="ARBA00051245"/>
    </source>
</evidence>
<organism evidence="14">
    <name type="scientific">Soboliphyme baturini</name>
    <dbReference type="NCBI Taxonomy" id="241478"/>
    <lineage>
        <taxon>Eukaryota</taxon>
        <taxon>Metazoa</taxon>
        <taxon>Ecdysozoa</taxon>
        <taxon>Nematoda</taxon>
        <taxon>Enoplea</taxon>
        <taxon>Dorylaimia</taxon>
        <taxon>Dioctophymatida</taxon>
        <taxon>Dioctophymatoidea</taxon>
        <taxon>Soboliphymatidae</taxon>
        <taxon>Soboliphyme</taxon>
    </lineage>
</organism>
<dbReference type="Gene3D" id="3.30.505.10">
    <property type="entry name" value="SH2 domain"/>
    <property type="match status" value="1"/>
</dbReference>
<evidence type="ECO:0000313" key="14">
    <source>
        <dbReference type="WBParaSite" id="SBAD_0000305401-mRNA-1"/>
    </source>
</evidence>
<dbReference type="PROSITE" id="PS00109">
    <property type="entry name" value="PROTEIN_KINASE_TYR"/>
    <property type="match status" value="1"/>
</dbReference>
<dbReference type="PROSITE" id="PS50001">
    <property type="entry name" value="SH2"/>
    <property type="match status" value="1"/>
</dbReference>
<dbReference type="OrthoDB" id="346907at2759"/>
<evidence type="ECO:0000313" key="13">
    <source>
        <dbReference type="Proteomes" id="UP000270296"/>
    </source>
</evidence>
<keyword evidence="4 8" id="KW-0067">ATP-binding</keyword>
<dbReference type="InterPro" id="IPR000719">
    <property type="entry name" value="Prot_kinase_dom"/>
</dbReference>
<dbReference type="InterPro" id="IPR000980">
    <property type="entry name" value="SH2"/>
</dbReference>
<keyword evidence="2 8" id="KW-0547">Nucleotide-binding</keyword>
<dbReference type="InterPro" id="IPR036860">
    <property type="entry name" value="SH2_dom_sf"/>
</dbReference>
<dbReference type="WBParaSite" id="SBAD_0000305401-mRNA-1">
    <property type="protein sequence ID" value="SBAD_0000305401-mRNA-1"/>
    <property type="gene ID" value="SBAD_0000305401"/>
</dbReference>
<evidence type="ECO:0000256" key="8">
    <source>
        <dbReference type="PROSITE-ProRule" id="PRU10141"/>
    </source>
</evidence>
<gene>
    <name evidence="12" type="ORF">SBAD_LOCUS2915</name>
</gene>
<dbReference type="PANTHER" id="PTHR24418">
    <property type="entry name" value="TYROSINE-PROTEIN KINASE"/>
    <property type="match status" value="1"/>
</dbReference>
<dbReference type="GO" id="GO:0004715">
    <property type="term" value="F:non-membrane spanning protein tyrosine kinase activity"/>
    <property type="evidence" value="ECO:0007669"/>
    <property type="project" value="UniProtKB-EC"/>
</dbReference>
<keyword evidence="5 9" id="KW-0829">Tyrosine-protein kinase</keyword>
<sequence length="383" mass="43430">MLHNRKSMQPTSFPIPNVSPADQTAPWYHGNISRKEAEIRLLHKIDGSFLIRESTHYPGDFTLCVSYQGHAEHYRIRSQDGSFSCDQEEYFPSLSMLRSCRCRSTVACLTYELGGGDLSDFSIQRDELQLGEVIGHGEFGDVLMGSYAGMKVAVKVLKRGDHVVESLLQEAAMMTSLCHENLVKLLGLVCSGNVYLVTEYMSNGSLLDYLRSRGRQQVSKRQQICFASGICSGMVYLESRNLVHRDLAARNILLSENMTPKISDFGLARRANNLTVEDATGRFPIKWTAPEALKHNKFTSKSDVWSFGILLWEIYSFGRVPYPRIPVEDVVRYVEKGYRMESPEGCPSDMAKLMLMCWSFEPENRPTFADMYAMLQMFELSVQ</sequence>
<evidence type="ECO:0000313" key="12">
    <source>
        <dbReference type="EMBL" id="VDO99361.1"/>
    </source>
</evidence>
<dbReference type="PRINTS" id="PR00109">
    <property type="entry name" value="TYRKINASE"/>
</dbReference>
<evidence type="ECO:0000256" key="7">
    <source>
        <dbReference type="PROSITE-ProRule" id="PRU00191"/>
    </source>
</evidence>
<evidence type="ECO:0000256" key="4">
    <source>
        <dbReference type="ARBA" id="ARBA00022840"/>
    </source>
</evidence>
<comment type="catalytic activity">
    <reaction evidence="6 9">
        <text>L-tyrosyl-[protein] + ATP = O-phospho-L-tyrosyl-[protein] + ADP + H(+)</text>
        <dbReference type="Rhea" id="RHEA:10596"/>
        <dbReference type="Rhea" id="RHEA-COMP:10136"/>
        <dbReference type="Rhea" id="RHEA-COMP:20101"/>
        <dbReference type="ChEBI" id="CHEBI:15378"/>
        <dbReference type="ChEBI" id="CHEBI:30616"/>
        <dbReference type="ChEBI" id="CHEBI:46858"/>
        <dbReference type="ChEBI" id="CHEBI:61978"/>
        <dbReference type="ChEBI" id="CHEBI:456216"/>
        <dbReference type="EC" id="2.7.10.2"/>
    </reaction>
</comment>
<dbReference type="PRINTS" id="PR00401">
    <property type="entry name" value="SH2DOMAIN"/>
</dbReference>
<dbReference type="InterPro" id="IPR050198">
    <property type="entry name" value="Non-receptor_tyrosine_kinases"/>
</dbReference>
<dbReference type="Proteomes" id="UP000270296">
    <property type="component" value="Unassembled WGS sequence"/>
</dbReference>
<dbReference type="Gene3D" id="3.30.200.20">
    <property type="entry name" value="Phosphorylase Kinase, domain 1"/>
    <property type="match status" value="1"/>
</dbReference>
<evidence type="ECO:0000256" key="2">
    <source>
        <dbReference type="ARBA" id="ARBA00022741"/>
    </source>
</evidence>
<name>A0A183IH20_9BILA</name>
<dbReference type="PROSITE" id="PS00107">
    <property type="entry name" value="PROTEIN_KINASE_ATP"/>
    <property type="match status" value="1"/>
</dbReference>
<dbReference type="Gene3D" id="1.10.510.10">
    <property type="entry name" value="Transferase(Phosphotransferase) domain 1"/>
    <property type="match status" value="1"/>
</dbReference>
<evidence type="ECO:0000259" key="10">
    <source>
        <dbReference type="PROSITE" id="PS50001"/>
    </source>
</evidence>
<dbReference type="EMBL" id="UZAM01007476">
    <property type="protein sequence ID" value="VDO99361.1"/>
    <property type="molecule type" value="Genomic_DNA"/>
</dbReference>
<dbReference type="SMART" id="SM00219">
    <property type="entry name" value="TyrKc"/>
    <property type="match status" value="1"/>
</dbReference>
<dbReference type="Pfam" id="PF00017">
    <property type="entry name" value="SH2"/>
    <property type="match status" value="1"/>
</dbReference>
<evidence type="ECO:0000256" key="1">
    <source>
        <dbReference type="ARBA" id="ARBA00022679"/>
    </source>
</evidence>
<dbReference type="GO" id="GO:0005524">
    <property type="term" value="F:ATP binding"/>
    <property type="evidence" value="ECO:0007669"/>
    <property type="project" value="UniProtKB-UniRule"/>
</dbReference>
<dbReference type="SUPFAM" id="SSF56112">
    <property type="entry name" value="Protein kinase-like (PK-like)"/>
    <property type="match status" value="1"/>
</dbReference>
<dbReference type="Pfam" id="PF07714">
    <property type="entry name" value="PK_Tyr_Ser-Thr"/>
    <property type="match status" value="1"/>
</dbReference>
<feature type="domain" description="Protein kinase" evidence="11">
    <location>
        <begin position="128"/>
        <end position="378"/>
    </location>
</feature>
<evidence type="ECO:0000256" key="3">
    <source>
        <dbReference type="ARBA" id="ARBA00022777"/>
    </source>
</evidence>
<feature type="binding site" evidence="8">
    <location>
        <position position="155"/>
    </location>
    <ligand>
        <name>ATP</name>
        <dbReference type="ChEBI" id="CHEBI:30616"/>
    </ligand>
</feature>
<dbReference type="InterPro" id="IPR001245">
    <property type="entry name" value="Ser-Thr/Tyr_kinase_cat_dom"/>
</dbReference>
<reference evidence="12 13" key="2">
    <citation type="submission" date="2018-11" db="EMBL/GenBank/DDBJ databases">
        <authorList>
            <consortium name="Pathogen Informatics"/>
        </authorList>
    </citation>
    <scope>NUCLEOTIDE SEQUENCE [LARGE SCALE GENOMIC DNA]</scope>
</reference>
<reference evidence="14" key="1">
    <citation type="submission" date="2016-06" db="UniProtKB">
        <authorList>
            <consortium name="WormBaseParasite"/>
        </authorList>
    </citation>
    <scope>IDENTIFICATION</scope>
</reference>
<dbReference type="InterPro" id="IPR020635">
    <property type="entry name" value="Tyr_kinase_cat_dom"/>
</dbReference>
<keyword evidence="7" id="KW-0727">SH2 domain</keyword>
<keyword evidence="13" id="KW-1185">Reference proteome</keyword>
<evidence type="ECO:0000259" key="11">
    <source>
        <dbReference type="PROSITE" id="PS50011"/>
    </source>
</evidence>
<dbReference type="InterPro" id="IPR017441">
    <property type="entry name" value="Protein_kinase_ATP_BS"/>
</dbReference>
<accession>A0A183IH20</accession>
<keyword evidence="1 9" id="KW-0808">Transferase</keyword>
<dbReference type="PROSITE" id="PS50011">
    <property type="entry name" value="PROTEIN_KINASE_DOM"/>
    <property type="match status" value="1"/>
</dbReference>
<keyword evidence="3 9" id="KW-0418">Kinase</keyword>
<dbReference type="SMART" id="SM00252">
    <property type="entry name" value="SH2"/>
    <property type="match status" value="1"/>
</dbReference>
<dbReference type="InterPro" id="IPR011009">
    <property type="entry name" value="Kinase-like_dom_sf"/>
</dbReference>
<dbReference type="SUPFAM" id="SSF55550">
    <property type="entry name" value="SH2 domain"/>
    <property type="match status" value="1"/>
</dbReference>
<dbReference type="FunFam" id="1.10.510.10:FF:000554">
    <property type="entry name" value="Predicted protein"/>
    <property type="match status" value="1"/>
</dbReference>
<dbReference type="AlphaFoldDB" id="A0A183IH20"/>
<dbReference type="EC" id="2.7.10.2" evidence="9"/>